<evidence type="ECO:0008006" key="3">
    <source>
        <dbReference type="Google" id="ProtNLM"/>
    </source>
</evidence>
<evidence type="ECO:0000313" key="1">
    <source>
        <dbReference type="EMBL" id="GCE41171.1"/>
    </source>
</evidence>
<gene>
    <name evidence="1" type="ORF">Rhow_004830</name>
</gene>
<protein>
    <recommendedName>
        <fullName evidence="3">Carboxymuconolactone decarboxylase-like domain-containing protein</fullName>
    </recommendedName>
</protein>
<dbReference type="Gene3D" id="1.20.1290.10">
    <property type="entry name" value="AhpD-like"/>
    <property type="match status" value="1"/>
</dbReference>
<dbReference type="Proteomes" id="UP000287519">
    <property type="component" value="Unassembled WGS sequence"/>
</dbReference>
<dbReference type="InterPro" id="IPR029032">
    <property type="entry name" value="AhpD-like"/>
</dbReference>
<evidence type="ECO:0000313" key="2">
    <source>
        <dbReference type="Proteomes" id="UP000287519"/>
    </source>
</evidence>
<proteinExistence type="predicted"/>
<comment type="caution">
    <text evidence="1">The sequence shown here is derived from an EMBL/GenBank/DDBJ whole genome shotgun (WGS) entry which is preliminary data.</text>
</comment>
<dbReference type="AlphaFoldDB" id="A0A402CC59"/>
<keyword evidence="2" id="KW-1185">Reference proteome</keyword>
<dbReference type="EMBL" id="BHYM01000041">
    <property type="protein sequence ID" value="GCE41171.1"/>
    <property type="molecule type" value="Genomic_DNA"/>
</dbReference>
<sequence length="73" mass="7701">MYSWMSDSAVEFGTSDAISKELLSLAANSTLAQRYKPGFVLHVKNALHLGAGGRAVRETLDIAAAAPAHRCVG</sequence>
<organism evidence="1 2">
    <name type="scientific">Rhodococcus wratislaviensis</name>
    <name type="common">Tsukamurella wratislaviensis</name>
    <dbReference type="NCBI Taxonomy" id="44752"/>
    <lineage>
        <taxon>Bacteria</taxon>
        <taxon>Bacillati</taxon>
        <taxon>Actinomycetota</taxon>
        <taxon>Actinomycetes</taxon>
        <taxon>Mycobacteriales</taxon>
        <taxon>Nocardiaceae</taxon>
        <taxon>Rhodococcus</taxon>
    </lineage>
</organism>
<reference evidence="1 2" key="1">
    <citation type="submission" date="2018-11" db="EMBL/GenBank/DDBJ databases">
        <title>Microbial catabolism of amino acid.</title>
        <authorList>
            <person name="Hibi M."/>
            <person name="Ogawa J."/>
        </authorList>
    </citation>
    <scope>NUCLEOTIDE SEQUENCE [LARGE SCALE GENOMIC DNA]</scope>
    <source>
        <strain evidence="1 2">C31-06</strain>
    </source>
</reference>
<name>A0A402CC59_RHOWR</name>
<accession>A0A402CC59</accession>
<dbReference type="SUPFAM" id="SSF69118">
    <property type="entry name" value="AhpD-like"/>
    <property type="match status" value="1"/>
</dbReference>